<reference evidence="1 2" key="1">
    <citation type="submission" date="2020-08" db="EMBL/GenBank/DDBJ databases">
        <title>Complete genome sequence of Entomobacter blattae G55GP.</title>
        <authorList>
            <person name="Poehlein A."/>
            <person name="Guzman J."/>
            <person name="Daniel R."/>
            <person name="Vilcinskas A."/>
        </authorList>
    </citation>
    <scope>NUCLEOTIDE SEQUENCE [LARGE SCALE GENOMIC DNA]</scope>
    <source>
        <strain evidence="1 2">G55GP</strain>
    </source>
</reference>
<gene>
    <name evidence="1" type="ORF">JGUZn3_04760</name>
</gene>
<dbReference type="AlphaFoldDB" id="A0A7H1NPL5"/>
<dbReference type="Proteomes" id="UP000516349">
    <property type="component" value="Chromosome"/>
</dbReference>
<accession>A0A7H1NPL5</accession>
<sequence length="62" mass="7060">MQKRSFAKRHRQETVWGGHPLHTEKFLIWGEQTDVSEKMLTGITQAIAPLFSSESKFSGSLI</sequence>
<proteinExistence type="predicted"/>
<keyword evidence="2" id="KW-1185">Reference proteome</keyword>
<evidence type="ECO:0000313" key="1">
    <source>
        <dbReference type="EMBL" id="QNT77725.1"/>
    </source>
</evidence>
<dbReference type="EMBL" id="CP060244">
    <property type="protein sequence ID" value="QNT77725.1"/>
    <property type="molecule type" value="Genomic_DNA"/>
</dbReference>
<dbReference type="KEGG" id="ebla:JGUZn3_04760"/>
<name>A0A7H1NPL5_9PROT</name>
<protein>
    <submittedName>
        <fullName evidence="1">Uncharacterized protein</fullName>
    </submittedName>
</protein>
<organism evidence="1 2">
    <name type="scientific">Entomobacter blattae</name>
    <dbReference type="NCBI Taxonomy" id="2762277"/>
    <lineage>
        <taxon>Bacteria</taxon>
        <taxon>Pseudomonadati</taxon>
        <taxon>Pseudomonadota</taxon>
        <taxon>Alphaproteobacteria</taxon>
        <taxon>Acetobacterales</taxon>
        <taxon>Acetobacteraceae</taxon>
        <taxon>Entomobacter</taxon>
    </lineage>
</organism>
<evidence type="ECO:0000313" key="2">
    <source>
        <dbReference type="Proteomes" id="UP000516349"/>
    </source>
</evidence>